<dbReference type="GO" id="GO:1901379">
    <property type="term" value="P:regulation of potassium ion transmembrane transport"/>
    <property type="evidence" value="ECO:0007669"/>
    <property type="project" value="TreeGrafter"/>
</dbReference>
<accession>A0A835NUQ1</accession>
<dbReference type="Gene3D" id="1.10.238.10">
    <property type="entry name" value="EF-hand"/>
    <property type="match status" value="1"/>
</dbReference>
<feature type="domain" description="EF-hand" evidence="14">
    <location>
        <begin position="268"/>
        <end position="303"/>
    </location>
</feature>
<evidence type="ECO:0000256" key="7">
    <source>
        <dbReference type="ARBA" id="ARBA00022826"/>
    </source>
</evidence>
<feature type="region of interest" description="Disordered" evidence="13">
    <location>
        <begin position="385"/>
        <end position="419"/>
    </location>
</feature>
<dbReference type="PRINTS" id="PR00450">
    <property type="entry name" value="RECOVERIN"/>
</dbReference>
<dbReference type="InterPro" id="IPR011992">
    <property type="entry name" value="EF-hand-dom_pair"/>
</dbReference>
<evidence type="ECO:0000256" key="10">
    <source>
        <dbReference type="ARBA" id="ARBA00023065"/>
    </source>
</evidence>
<evidence type="ECO:0000256" key="13">
    <source>
        <dbReference type="SAM" id="MobiDB-lite"/>
    </source>
</evidence>
<dbReference type="InterPro" id="IPR002048">
    <property type="entry name" value="EF_hand_dom"/>
</dbReference>
<comment type="similarity">
    <text evidence="2">Belongs to the recoverin family.</text>
</comment>
<name>A0A835NUQ1_9PASS</name>
<dbReference type="FunFam" id="1.10.238.10:FF:000043">
    <property type="entry name" value="Kv channel-interacting protein 1 isoform 2"/>
    <property type="match status" value="1"/>
</dbReference>
<keyword evidence="12" id="KW-0407">Ion channel</keyword>
<keyword evidence="5" id="KW-0479">Metal-binding</keyword>
<evidence type="ECO:0000313" key="16">
    <source>
        <dbReference type="EMBL" id="KAI1236266.1"/>
    </source>
</evidence>
<reference evidence="16" key="3">
    <citation type="submission" date="2022-01" db="EMBL/GenBank/DDBJ databases">
        <authorList>
            <person name="Rubenstein D.R."/>
        </authorList>
    </citation>
    <scope>NUCLEOTIDE SEQUENCE</scope>
    <source>
        <strain evidence="16">SS15</strain>
        <tissue evidence="16">Liver</tissue>
    </source>
</reference>
<keyword evidence="4" id="KW-1003">Cell membrane</keyword>
<comment type="caution">
    <text evidence="15">The sequence shown here is derived from an EMBL/GenBank/DDBJ whole genome shotgun (WGS) entry which is preliminary data.</text>
</comment>
<keyword evidence="7" id="KW-0631">Potassium channel</keyword>
<feature type="domain" description="EF-hand" evidence="14">
    <location>
        <begin position="316"/>
        <end position="351"/>
    </location>
</feature>
<sequence>MRNKGRKESLSDSRDLDGSYDQLTGWILQCWVCPGTEQEGRPEPGLGLAFLLLQPYAACAASAHITPRRVPNPAARNPPVQTKKALKQRFLKLLPCCRPKSIPSLTRLSVSVPFWGGSKASQKCVSLGRCERTVCAVQGASPAPWHDKMGRTVLASATLSSPGFLADSVEDEFELSTVCHRPEGLEQLQEQTKFTRKELQVLYRGFKNECPSGIVNEENFKQIYSQFFPQGDSSTYATFLFNAFDTDHDGSVSFEDFVSGLSTILRGTIDDRLNWAFNLYDLNKDGCITREEMLDIMKSIYDMMGKYTYPAMREEAPREHVENFFQKMDRNKDGVVTIEEFLESCQKDENIMRSMQLFDSMSSPDTGPRTFFSVLTFPLRLPSSGCRDTPMERSSFPEMQSAPRSSLSPGPALLSSGNPEQVFPDVGAWAWLAQDENFTWVDLPAPNPGGKDASLGCNRGFFHAHHPVQPQLTSPDPPLPQEPPVLAPAQILQQHCLETNKILQWAQSVPRLPPLPWLCPPVGGMSGVSTGQRGGDLLWHLSPRMNNAGLGELQPQPLSLRFRMLGTPEIHFEAPVERHTFQPFLRT</sequence>
<dbReference type="SUPFAM" id="SSF47473">
    <property type="entry name" value="EF-hand"/>
    <property type="match status" value="1"/>
</dbReference>
<dbReference type="EMBL" id="JADDUC020000010">
    <property type="protein sequence ID" value="KAI1236266.1"/>
    <property type="molecule type" value="Genomic_DNA"/>
</dbReference>
<dbReference type="GO" id="GO:0008076">
    <property type="term" value="C:voltage-gated potassium channel complex"/>
    <property type="evidence" value="ECO:0007669"/>
    <property type="project" value="TreeGrafter"/>
</dbReference>
<protein>
    <recommendedName>
        <fullName evidence="14">EF-hand domain-containing protein</fullName>
    </recommendedName>
</protein>
<dbReference type="PROSITE" id="PS00018">
    <property type="entry name" value="EF_HAND_1"/>
    <property type="match status" value="3"/>
</dbReference>
<keyword evidence="10" id="KW-0406">Ion transport</keyword>
<keyword evidence="17" id="KW-1185">Reference proteome</keyword>
<evidence type="ECO:0000256" key="2">
    <source>
        <dbReference type="ARBA" id="ARBA00006049"/>
    </source>
</evidence>
<dbReference type="PANTHER" id="PTHR23055:SF65">
    <property type="entry name" value="KV CHANNEL-INTERACTING PROTEIN 2"/>
    <property type="match status" value="1"/>
</dbReference>
<dbReference type="InterPro" id="IPR028846">
    <property type="entry name" value="Recoverin"/>
</dbReference>
<evidence type="ECO:0000256" key="9">
    <source>
        <dbReference type="ARBA" id="ARBA00022882"/>
    </source>
</evidence>
<evidence type="ECO:0000259" key="14">
    <source>
        <dbReference type="PROSITE" id="PS50222"/>
    </source>
</evidence>
<keyword evidence="9" id="KW-0851">Voltage-gated channel</keyword>
<dbReference type="GO" id="GO:0015459">
    <property type="term" value="F:potassium channel regulator activity"/>
    <property type="evidence" value="ECO:0007669"/>
    <property type="project" value="TreeGrafter"/>
</dbReference>
<dbReference type="PANTHER" id="PTHR23055">
    <property type="entry name" value="CALCIUM BINDING PROTEINS"/>
    <property type="match status" value="1"/>
</dbReference>
<dbReference type="GO" id="GO:0005267">
    <property type="term" value="F:potassium channel activity"/>
    <property type="evidence" value="ECO:0007669"/>
    <property type="project" value="UniProtKB-KW"/>
</dbReference>
<evidence type="ECO:0000256" key="8">
    <source>
        <dbReference type="ARBA" id="ARBA00022837"/>
    </source>
</evidence>
<dbReference type="InterPro" id="IPR018247">
    <property type="entry name" value="EF_Hand_1_Ca_BS"/>
</dbReference>
<keyword evidence="6" id="KW-0677">Repeat</keyword>
<evidence type="ECO:0000256" key="12">
    <source>
        <dbReference type="ARBA" id="ARBA00023303"/>
    </source>
</evidence>
<keyword evidence="7" id="KW-0630">Potassium</keyword>
<reference evidence="16 17" key="2">
    <citation type="journal article" date="2021" name="J. Hered.">
        <title>Feather Gene Expression Elucidates the Developmental Basis of Plumage Iridescence in African Starlings.</title>
        <authorList>
            <person name="Rubenstein D.R."/>
            <person name="Corvelo A."/>
            <person name="MacManes M.D."/>
            <person name="Maia R."/>
            <person name="Narzisi G."/>
            <person name="Rousaki A."/>
            <person name="Vandenabeele P."/>
            <person name="Shawkey M.D."/>
            <person name="Solomon J."/>
        </authorList>
    </citation>
    <scope>NUCLEOTIDE SEQUENCE [LARGE SCALE GENOMIC DNA]</scope>
    <source>
        <strain evidence="16">SS15</strain>
    </source>
</reference>
<dbReference type="OrthoDB" id="191686at2759"/>
<evidence type="ECO:0000256" key="1">
    <source>
        <dbReference type="ARBA" id="ARBA00004236"/>
    </source>
</evidence>
<evidence type="ECO:0000256" key="3">
    <source>
        <dbReference type="ARBA" id="ARBA00022448"/>
    </source>
</evidence>
<proteinExistence type="inferred from homology"/>
<dbReference type="Proteomes" id="UP000618051">
    <property type="component" value="Unassembled WGS sequence"/>
</dbReference>
<keyword evidence="11" id="KW-0472">Membrane</keyword>
<keyword evidence="3" id="KW-0813">Transport</keyword>
<dbReference type="AlphaFoldDB" id="A0A835NUQ1"/>
<feature type="domain" description="EF-hand" evidence="14">
    <location>
        <begin position="232"/>
        <end position="267"/>
    </location>
</feature>
<dbReference type="CDD" id="cd00051">
    <property type="entry name" value="EFh"/>
    <property type="match status" value="2"/>
</dbReference>
<comment type="subcellular location">
    <subcellularLocation>
        <location evidence="1">Cell membrane</location>
    </subcellularLocation>
</comment>
<dbReference type="Pfam" id="PF13833">
    <property type="entry name" value="EF-hand_8"/>
    <property type="match status" value="1"/>
</dbReference>
<feature type="compositionally biased region" description="Low complexity" evidence="13">
    <location>
        <begin position="401"/>
        <end position="417"/>
    </location>
</feature>
<organism evidence="15">
    <name type="scientific">Lamprotornis superbus</name>
    <dbReference type="NCBI Taxonomy" id="245042"/>
    <lineage>
        <taxon>Eukaryota</taxon>
        <taxon>Metazoa</taxon>
        <taxon>Chordata</taxon>
        <taxon>Craniata</taxon>
        <taxon>Vertebrata</taxon>
        <taxon>Euteleostomi</taxon>
        <taxon>Archelosauria</taxon>
        <taxon>Archosauria</taxon>
        <taxon>Dinosauria</taxon>
        <taxon>Saurischia</taxon>
        <taxon>Theropoda</taxon>
        <taxon>Coelurosauria</taxon>
        <taxon>Aves</taxon>
        <taxon>Neognathae</taxon>
        <taxon>Neoaves</taxon>
        <taxon>Telluraves</taxon>
        <taxon>Australaves</taxon>
        <taxon>Passeriformes</taxon>
        <taxon>Sturnidae</taxon>
        <taxon>Lamprotornis</taxon>
    </lineage>
</organism>
<keyword evidence="8" id="KW-0106">Calcium</keyword>
<dbReference type="GO" id="GO:0005509">
    <property type="term" value="F:calcium ion binding"/>
    <property type="evidence" value="ECO:0007669"/>
    <property type="project" value="InterPro"/>
</dbReference>
<evidence type="ECO:0000256" key="4">
    <source>
        <dbReference type="ARBA" id="ARBA00022475"/>
    </source>
</evidence>
<evidence type="ECO:0000256" key="11">
    <source>
        <dbReference type="ARBA" id="ARBA00023136"/>
    </source>
</evidence>
<dbReference type="PROSITE" id="PS50222">
    <property type="entry name" value="EF_HAND_2"/>
    <property type="match status" value="3"/>
</dbReference>
<dbReference type="EMBL" id="JADDUC010000052">
    <property type="protein sequence ID" value="KAG0121151.1"/>
    <property type="molecule type" value="Genomic_DNA"/>
</dbReference>
<dbReference type="SMART" id="SM00054">
    <property type="entry name" value="EFh"/>
    <property type="match status" value="3"/>
</dbReference>
<gene>
    <name evidence="16" type="ORF">IHE44_0001546</name>
    <name evidence="15" type="ORF">IHE44_011317</name>
</gene>
<dbReference type="Pfam" id="PF13499">
    <property type="entry name" value="EF-hand_7"/>
    <property type="match status" value="1"/>
</dbReference>
<evidence type="ECO:0000256" key="5">
    <source>
        <dbReference type="ARBA" id="ARBA00022723"/>
    </source>
</evidence>
<evidence type="ECO:0000313" key="17">
    <source>
        <dbReference type="Proteomes" id="UP000618051"/>
    </source>
</evidence>
<evidence type="ECO:0000256" key="6">
    <source>
        <dbReference type="ARBA" id="ARBA00022737"/>
    </source>
</evidence>
<evidence type="ECO:0000313" key="15">
    <source>
        <dbReference type="EMBL" id="KAG0121151.1"/>
    </source>
</evidence>
<keyword evidence="7" id="KW-0633">Potassium transport</keyword>
<reference evidence="15" key="1">
    <citation type="submission" date="2020-10" db="EMBL/GenBank/DDBJ databases">
        <title>Feather gene expression reveals the developmental basis of iridescence in African starlings.</title>
        <authorList>
            <person name="Rubenstein D.R."/>
        </authorList>
    </citation>
    <scope>NUCLEOTIDE SEQUENCE</scope>
    <source>
        <strain evidence="15">SS15</strain>
        <tissue evidence="15">Liver</tissue>
    </source>
</reference>